<dbReference type="Proteomes" id="UP000433577">
    <property type="component" value="Chromosome 1"/>
</dbReference>
<dbReference type="EMBL" id="CP046913">
    <property type="protein sequence ID" value="QGZ62389.1"/>
    <property type="molecule type" value="Genomic_DNA"/>
</dbReference>
<dbReference type="OrthoDB" id="8773450at2"/>
<protein>
    <submittedName>
        <fullName evidence="1">Uncharacterized protein</fullName>
    </submittedName>
</protein>
<dbReference type="Pfam" id="PF18143">
    <property type="entry name" value="HAD_SAK_2"/>
    <property type="match status" value="1"/>
</dbReference>
<accession>A0A7Z2GJ39</accession>
<gene>
    <name evidence="1" type="ORF">FAZ98_11995</name>
</gene>
<name>A0A7Z2GJ39_9BURK</name>
<dbReference type="KEGG" id="pacs:FAZ98_11995"/>
<proteinExistence type="predicted"/>
<reference evidence="1 2" key="1">
    <citation type="submission" date="2019-12" db="EMBL/GenBank/DDBJ databases">
        <title>Paraburkholderia acidiphila 7Q-K02 sp. nov and Paraburkholderia acidisoli DHF22 sp. nov., two strains isolated from forest soil.</title>
        <authorList>
            <person name="Gao Z."/>
            <person name="Qiu L."/>
        </authorList>
    </citation>
    <scope>NUCLEOTIDE SEQUENCE [LARGE SCALE GENOMIC DNA]</scope>
    <source>
        <strain evidence="1 2">DHF22</strain>
    </source>
</reference>
<keyword evidence="2" id="KW-1185">Reference proteome</keyword>
<dbReference type="RefSeq" id="WP_158951416.1">
    <property type="nucleotide sequence ID" value="NZ_CP046913.1"/>
</dbReference>
<dbReference type="AlphaFoldDB" id="A0A7Z2GJ39"/>
<sequence length="180" mass="20007">MSTNGLPPLFFNNFTPTLFVDFDGTLHRGTGMLGPGGCISLDNGNPMFEFASLLADILEPYPRVEIVLTSAWMYWLSLDQMVTYLPSGLARRVVGTTLEYKPRFGYLKDGTAKTYVIRSYVIGKKLVNWLAIDDSVYGALQLSSESLPLESHLILLNGEHGIGAPEVQQRIQKWLVQVHG</sequence>
<evidence type="ECO:0000313" key="2">
    <source>
        <dbReference type="Proteomes" id="UP000433577"/>
    </source>
</evidence>
<evidence type="ECO:0000313" key="1">
    <source>
        <dbReference type="EMBL" id="QGZ62389.1"/>
    </source>
</evidence>
<organism evidence="1 2">
    <name type="scientific">Paraburkholderia acidisoli</name>
    <dbReference type="NCBI Taxonomy" id="2571748"/>
    <lineage>
        <taxon>Bacteria</taxon>
        <taxon>Pseudomonadati</taxon>
        <taxon>Pseudomonadota</taxon>
        <taxon>Betaproteobacteria</taxon>
        <taxon>Burkholderiales</taxon>
        <taxon>Burkholderiaceae</taxon>
        <taxon>Paraburkholderia</taxon>
    </lineage>
</organism>